<dbReference type="Proteomes" id="UP000652198">
    <property type="component" value="Unassembled WGS sequence"/>
</dbReference>
<dbReference type="Pfam" id="PF01039">
    <property type="entry name" value="Carboxyl_trans"/>
    <property type="match status" value="1"/>
</dbReference>
<feature type="domain" description="CoA carboxyltransferase N-terminal" evidence="1">
    <location>
        <begin position="1"/>
        <end position="237"/>
    </location>
</feature>
<reference evidence="3 4" key="1">
    <citation type="submission" date="2019-11" db="EMBL/GenBank/DDBJ databases">
        <title>Metabolism of dissolved organic matter in forest soils.</title>
        <authorList>
            <person name="Cyle K.T."/>
            <person name="Wilhelm R.C."/>
            <person name="Martinez C.E."/>
        </authorList>
    </citation>
    <scope>NUCLEOTIDE SEQUENCE [LARGE SCALE GENOMIC DNA]</scope>
    <source>
        <strain evidence="3 4">1N</strain>
    </source>
</reference>
<comment type="caution">
    <text evidence="3">The sequence shown here is derived from an EMBL/GenBank/DDBJ whole genome shotgun (WGS) entry which is preliminary data.</text>
</comment>
<gene>
    <name evidence="3" type="ORF">GNZ12_25785</name>
</gene>
<protein>
    <submittedName>
        <fullName evidence="3">Methylmalonyl-CoA carboxyltransferase</fullName>
    </submittedName>
</protein>
<keyword evidence="4" id="KW-1185">Reference proteome</keyword>
<dbReference type="EMBL" id="WOEY01000101">
    <property type="protein sequence ID" value="NPT44666.1"/>
    <property type="molecule type" value="Genomic_DNA"/>
</dbReference>
<feature type="domain" description="CoA carboxyltransferase C-terminal" evidence="2">
    <location>
        <begin position="244"/>
        <end position="471"/>
    </location>
</feature>
<dbReference type="PROSITE" id="PS50989">
    <property type="entry name" value="COA_CT_CTER"/>
    <property type="match status" value="1"/>
</dbReference>
<sequence length="492" mass="53012">MGGSAKLEQRRVTGALNARERVERLLDEGSFKEIGMLATSAVAADRESTPADGKITGLGRIDERRVAVVSNDMTVKGASSSSTNMRKIAWIKETATRNGVPLIFLGESSGSRVPDSLGAQAMAQAGLDPQQYCRRREIPWVSAVLGPCLGSSTWYTCLSDFVVMRKGAFLAVSSARVTSAAIGEAIDPEELGGWRLHAEQTGLVDMVVTTDEEALGAIRRFLSYLPSHSGEPAPHRTAGADVEPLSEPLTELVPAARAKTYDMRKVIPAIVDRDSFFPLKDRFGRAAVTGLARLNGESVGVVASNPMFKAGAMDPDACRKVTSFLVLCDSFNIPVLFLVDTPGFLVGLEGERKAAPAHIMNMIHAVQLCSVPKVSVILRKSFGQAYINMGGGRNSDEVAAWPGADVSFMDPEVAVGVLHGVSRNEDAQRFEALKAELVRDTSAYALAGAFGVQTVIKPEQTRSFLIEAFRTHRRSRSAGVGLHEMRAWPTYF</sequence>
<dbReference type="InterPro" id="IPR011763">
    <property type="entry name" value="COA_CT_C"/>
</dbReference>
<dbReference type="InterPro" id="IPR029045">
    <property type="entry name" value="ClpP/crotonase-like_dom_sf"/>
</dbReference>
<evidence type="ECO:0000313" key="4">
    <source>
        <dbReference type="Proteomes" id="UP000652198"/>
    </source>
</evidence>
<dbReference type="Gene3D" id="3.90.226.10">
    <property type="entry name" value="2-enoyl-CoA Hydratase, Chain A, domain 1"/>
    <property type="match status" value="2"/>
</dbReference>
<dbReference type="PROSITE" id="PS50980">
    <property type="entry name" value="COA_CT_NTER"/>
    <property type="match status" value="1"/>
</dbReference>
<accession>A0ABX2BX30</accession>
<dbReference type="SUPFAM" id="SSF52096">
    <property type="entry name" value="ClpP/crotonase"/>
    <property type="match status" value="2"/>
</dbReference>
<proteinExistence type="predicted"/>
<dbReference type="InterPro" id="IPR034733">
    <property type="entry name" value="AcCoA_carboxyl_beta"/>
</dbReference>
<organism evidence="3 4">
    <name type="scientific">Paraburkholderia solitsugae</name>
    <dbReference type="NCBI Taxonomy" id="2675748"/>
    <lineage>
        <taxon>Bacteria</taxon>
        <taxon>Pseudomonadati</taxon>
        <taxon>Pseudomonadota</taxon>
        <taxon>Betaproteobacteria</taxon>
        <taxon>Burkholderiales</taxon>
        <taxon>Burkholderiaceae</taxon>
        <taxon>Paraburkholderia</taxon>
    </lineage>
</organism>
<dbReference type="InterPro" id="IPR051047">
    <property type="entry name" value="AccD/PCCB"/>
</dbReference>
<dbReference type="InterPro" id="IPR011762">
    <property type="entry name" value="COA_CT_N"/>
</dbReference>
<dbReference type="PANTHER" id="PTHR43842">
    <property type="entry name" value="PROPIONYL-COA CARBOXYLASE BETA CHAIN"/>
    <property type="match status" value="1"/>
</dbReference>
<name>A0ABX2BX30_9BURK</name>
<evidence type="ECO:0000313" key="3">
    <source>
        <dbReference type="EMBL" id="NPT44666.1"/>
    </source>
</evidence>
<evidence type="ECO:0000259" key="2">
    <source>
        <dbReference type="PROSITE" id="PS50989"/>
    </source>
</evidence>
<evidence type="ECO:0000259" key="1">
    <source>
        <dbReference type="PROSITE" id="PS50980"/>
    </source>
</evidence>
<dbReference type="PANTHER" id="PTHR43842:SF2">
    <property type="entry name" value="PROPIONYL-COA CARBOXYLASE BETA CHAIN, MITOCHONDRIAL"/>
    <property type="match status" value="1"/>
</dbReference>